<dbReference type="InParanoid" id="A0A259TY63"/>
<keyword evidence="1" id="KW-0732">Signal</keyword>
<evidence type="ECO:0000256" key="1">
    <source>
        <dbReference type="SAM" id="SignalP"/>
    </source>
</evidence>
<evidence type="ECO:0000313" key="4">
    <source>
        <dbReference type="Proteomes" id="UP000216446"/>
    </source>
</evidence>
<feature type="signal peptide" evidence="1">
    <location>
        <begin position="1"/>
        <end position="16"/>
    </location>
</feature>
<keyword evidence="4" id="KW-1185">Reference proteome</keyword>
<gene>
    <name evidence="3" type="ORF">BSZ36_06365</name>
</gene>
<dbReference type="Gene3D" id="2.130.10.10">
    <property type="entry name" value="YVTN repeat-like/Quinoprotein amine dehydrogenase"/>
    <property type="match status" value="1"/>
</dbReference>
<dbReference type="RefSeq" id="WP_094547090.1">
    <property type="nucleotide sequence ID" value="NZ_MQWB01000001.1"/>
</dbReference>
<dbReference type="SUPFAM" id="SSF110296">
    <property type="entry name" value="Oligoxyloglucan reducing end-specific cellobiohydrolase"/>
    <property type="match status" value="1"/>
</dbReference>
<protein>
    <recommendedName>
        <fullName evidence="2">Secretion system C-terminal sorting domain-containing protein</fullName>
    </recommendedName>
</protein>
<sequence>MRVLVLWLVLASAAAAQEPDFQFAQGPWRTDHELIGVLADGYVLGSIDGQLIASDDGGLSWTVREGVAVPLAIVEHEGELIGAFGAEGIRRSTDGARSWGAPEAVGGQVEQLASGGDALWAATQTAVFKYEDGRWADLSFPLETSERIGGVAVLDGVGGVSVWRGFDTGSVYAIRTLDGGGTWARRSIGVCSPSGVAVAGRELWYGRAGCDVNFIGYFSGGLYRWPEDAVSPREVTRGDVRSVVTTKGGTVVYATGSALVEAASGDTLTNLRAQPATLSLDGANPLLWTTTEVECGVDPPCYAAQVGGGIEVRVDDRWAQTGVLADETRQVLYLNGRLFASTDESIFEIVEETWEIPARSLLGVRTLADVPAIGPLALVDPSPVGGGLFPNAVDLEEPSTDVFINSFGLAIAQTETSVVVSFRGGFYSSGSEDGVTLCPIAEFYECEYDIDLRLPFDNVRTLHASGANVYAGASGPSNEWNYEPRPLPTPVWASGDGGQTWADDSEGLTDVSEAFAFASGEGEAWVGTDVGIFHRIDGQPWTLSLDTSERVYVLERDASGALLAGGEGGLWRLSETGWAPYGTGLSGRTVYDIALDETDGTLALATDRGVWATRPLVTVESEAAPPEAPAQLTLSAFPNPASGAVRITAVSPEAGPVRVRVFDVLGREVADLGSHASGATVTWTGAAPAGIYLVRAETATSTVTTQITRLR</sequence>
<evidence type="ECO:0000259" key="2">
    <source>
        <dbReference type="Pfam" id="PF18962"/>
    </source>
</evidence>
<organism evidence="3 4">
    <name type="scientific">Rubricoccus marinus</name>
    <dbReference type="NCBI Taxonomy" id="716817"/>
    <lineage>
        <taxon>Bacteria</taxon>
        <taxon>Pseudomonadati</taxon>
        <taxon>Rhodothermota</taxon>
        <taxon>Rhodothermia</taxon>
        <taxon>Rhodothermales</taxon>
        <taxon>Rubricoccaceae</taxon>
        <taxon>Rubricoccus</taxon>
    </lineage>
</organism>
<dbReference type="AlphaFoldDB" id="A0A259TY63"/>
<dbReference type="InterPro" id="IPR026444">
    <property type="entry name" value="Secre_tail"/>
</dbReference>
<feature type="chain" id="PRO_5013328601" description="Secretion system C-terminal sorting domain-containing protein" evidence="1">
    <location>
        <begin position="17"/>
        <end position="711"/>
    </location>
</feature>
<dbReference type="EMBL" id="MQWB01000001">
    <property type="protein sequence ID" value="OZC02630.1"/>
    <property type="molecule type" value="Genomic_DNA"/>
</dbReference>
<name>A0A259TY63_9BACT</name>
<dbReference type="Proteomes" id="UP000216446">
    <property type="component" value="Unassembled WGS sequence"/>
</dbReference>
<dbReference type="NCBIfam" id="TIGR04183">
    <property type="entry name" value="Por_Secre_tail"/>
    <property type="match status" value="1"/>
</dbReference>
<evidence type="ECO:0000313" key="3">
    <source>
        <dbReference type="EMBL" id="OZC02630.1"/>
    </source>
</evidence>
<reference evidence="3 4" key="1">
    <citation type="submission" date="2016-11" db="EMBL/GenBank/DDBJ databases">
        <title>Study of marine rhodopsin-containing bacteria.</title>
        <authorList>
            <person name="Yoshizawa S."/>
            <person name="Kumagai Y."/>
            <person name="Kogure K."/>
        </authorList>
    </citation>
    <scope>NUCLEOTIDE SEQUENCE [LARGE SCALE GENOMIC DNA]</scope>
    <source>
        <strain evidence="3 4">SG-29</strain>
    </source>
</reference>
<comment type="caution">
    <text evidence="3">The sequence shown here is derived from an EMBL/GenBank/DDBJ whole genome shotgun (WGS) entry which is preliminary data.</text>
</comment>
<dbReference type="OrthoDB" id="9757947at2"/>
<dbReference type="Pfam" id="PF18962">
    <property type="entry name" value="Por_Secre_tail"/>
    <property type="match status" value="1"/>
</dbReference>
<proteinExistence type="predicted"/>
<dbReference type="InterPro" id="IPR015943">
    <property type="entry name" value="WD40/YVTN_repeat-like_dom_sf"/>
</dbReference>
<accession>A0A259TY63</accession>
<feature type="domain" description="Secretion system C-terminal sorting" evidence="2">
    <location>
        <begin position="637"/>
        <end position="705"/>
    </location>
</feature>